<dbReference type="AlphaFoldDB" id="A0A1H0N4M2"/>
<proteinExistence type="predicted"/>
<reference evidence="1 2" key="1">
    <citation type="submission" date="2016-10" db="EMBL/GenBank/DDBJ databases">
        <authorList>
            <person name="de Groot N.N."/>
        </authorList>
    </citation>
    <scope>NUCLEOTIDE SEQUENCE [LARGE SCALE GENOMIC DNA]</scope>
    <source>
        <strain evidence="2">L7-484,KACC 16230,DSM 25025</strain>
    </source>
</reference>
<dbReference type="Proteomes" id="UP000198793">
    <property type="component" value="Unassembled WGS sequence"/>
</dbReference>
<name>A0A1H0N4M2_9HYPH</name>
<keyword evidence="2" id="KW-1185">Reference proteome</keyword>
<gene>
    <name evidence="1" type="ORF">SAMN05192530_11729</name>
</gene>
<organism evidence="1 2">
    <name type="scientific">Aureimonas jatrophae</name>
    <dbReference type="NCBI Taxonomy" id="1166073"/>
    <lineage>
        <taxon>Bacteria</taxon>
        <taxon>Pseudomonadati</taxon>
        <taxon>Pseudomonadota</taxon>
        <taxon>Alphaproteobacteria</taxon>
        <taxon>Hyphomicrobiales</taxon>
        <taxon>Aurantimonadaceae</taxon>
        <taxon>Aureimonas</taxon>
    </lineage>
</organism>
<evidence type="ECO:0000313" key="2">
    <source>
        <dbReference type="Proteomes" id="UP000198793"/>
    </source>
</evidence>
<accession>A0A1H0N4M2</accession>
<dbReference type="EMBL" id="FNIT01000017">
    <property type="protein sequence ID" value="SDO87647.1"/>
    <property type="molecule type" value="Genomic_DNA"/>
</dbReference>
<sequence length="100" mass="10520">MVRSRSSIGFLLIATTAILRGYGHVRPAKDLQPRPLLAVPILENLLAVAGLGIPSIGDDAPMDGAGAHAIEKGSVRLLLAYLSNTVAHADENAIVKEDVR</sequence>
<protein>
    <submittedName>
        <fullName evidence="1">Uncharacterized protein</fullName>
    </submittedName>
</protein>
<evidence type="ECO:0000313" key="1">
    <source>
        <dbReference type="EMBL" id="SDO87647.1"/>
    </source>
</evidence>
<dbReference type="STRING" id="1166073.SAMN05192530_11729"/>